<dbReference type="Gene3D" id="3.30.160.330">
    <property type="match status" value="1"/>
</dbReference>
<dbReference type="GO" id="GO:0019904">
    <property type="term" value="F:protein domain specific binding"/>
    <property type="evidence" value="ECO:0007669"/>
    <property type="project" value="UniProtKB-UniRule"/>
</dbReference>
<keyword evidence="1 18" id="KW-1121">Modulation of host cell cycle by virus</keyword>
<keyword evidence="13 18" id="KW-0804">Transcription</keyword>
<evidence type="ECO:0000256" key="17">
    <source>
        <dbReference type="ARBA" id="ARBA00023309"/>
    </source>
</evidence>
<feature type="short sequence motif" description="Nuclear export signal" evidence="18">
    <location>
        <begin position="67"/>
        <end position="75"/>
    </location>
</feature>
<evidence type="ECO:0000256" key="14">
    <source>
        <dbReference type="ARBA" id="ARBA00023200"/>
    </source>
</evidence>
<evidence type="ECO:0000256" key="2">
    <source>
        <dbReference type="ARBA" id="ARBA00022518"/>
    </source>
</evidence>
<dbReference type="OrthoDB" id="28045at10239"/>
<keyword evidence="5 18" id="KW-1090">Inhibition of host innate immune response by virus</keyword>
<keyword evidence="3 18" id="KW-1048">Host nucleus</keyword>
<keyword evidence="9 18" id="KW-0862">Zinc</keyword>
<dbReference type="InterPro" id="IPR000148">
    <property type="entry name" value="Papilloma_E7"/>
</dbReference>
<evidence type="ECO:0000256" key="13">
    <source>
        <dbReference type="ARBA" id="ARBA00023163"/>
    </source>
</evidence>
<organism evidence="20">
    <name type="scientific">Leptonychotes weddellii papillomavirus 1</name>
    <dbReference type="NCBI Taxonomy" id="2077302"/>
    <lineage>
        <taxon>Viruses</taxon>
        <taxon>Monodnaviria</taxon>
        <taxon>Shotokuvirae</taxon>
        <taxon>Cossaviricota</taxon>
        <taxon>Papovaviricetes</taxon>
        <taxon>Zurhausenvirales</taxon>
        <taxon>Papillomaviridae</taxon>
    </lineage>
</organism>
<evidence type="ECO:0000256" key="4">
    <source>
        <dbReference type="ARBA" id="ARBA00022581"/>
    </source>
</evidence>
<feature type="short sequence motif" description="LXCXE motif; interaction with host RB1 and TMEM173/STING" evidence="18">
    <location>
        <begin position="22"/>
        <end position="26"/>
    </location>
</feature>
<dbReference type="SUPFAM" id="SSF161234">
    <property type="entry name" value="E7 C-terminal domain-like"/>
    <property type="match status" value="1"/>
</dbReference>
<comment type="subunit">
    <text evidence="18">Homodimer. Homooligomer. Interacts with host RB1; this interaction induces dissociation of RB1-E2F1 complex thereby disrupting RB1 activity. Interacts with host EP300; this interaction represses EP300 transcriptional activity. Interacts with protein E2; this interaction inhibits E7 oncogenic activity. Interacts with host TMEM173/STING; this interaction impairs the ability of TMEM173/STING to sense cytosolic DNA and promote the production of type I interferon (IFN-alpha and IFN-beta).</text>
</comment>
<feature type="zinc finger region" evidence="18">
    <location>
        <begin position="49"/>
        <end position="85"/>
    </location>
</feature>
<protein>
    <recommendedName>
        <fullName evidence="18 19">Protein E7</fullName>
    </recommendedName>
</protein>
<evidence type="ECO:0000256" key="16">
    <source>
        <dbReference type="ARBA" id="ARBA00023280"/>
    </source>
</evidence>
<keyword evidence="17 18" id="KW-1078">G1/S host cell cycle checkpoint dysregulation by virus</keyword>
<dbReference type="Pfam" id="PF00527">
    <property type="entry name" value="E7"/>
    <property type="match status" value="1"/>
</dbReference>
<accession>A0A2I8B2N4</accession>
<comment type="subcellular location">
    <subcellularLocation>
        <location evidence="18">Host cytoplasm</location>
    </subcellularLocation>
    <subcellularLocation>
        <location evidence="18">Host nucleus</location>
    </subcellularLocation>
    <text evidence="18">Predominantly found in the host nucleus.</text>
</comment>
<keyword evidence="6 18" id="KW-0479">Metal-binding</keyword>
<evidence type="ECO:0000256" key="7">
    <source>
        <dbReference type="ARBA" id="ARBA00022771"/>
    </source>
</evidence>
<comment type="similarity">
    <text evidence="18 19">Belongs to the papillomaviridae E7 protein family.</text>
</comment>
<evidence type="ECO:0000256" key="6">
    <source>
        <dbReference type="ARBA" id="ARBA00022723"/>
    </source>
</evidence>
<evidence type="ECO:0000256" key="18">
    <source>
        <dbReference type="HAMAP-Rule" id="MF_04004"/>
    </source>
</evidence>
<evidence type="ECO:0000256" key="19">
    <source>
        <dbReference type="PIRNR" id="PIRNR003407"/>
    </source>
</evidence>
<evidence type="ECO:0000256" key="9">
    <source>
        <dbReference type="ARBA" id="ARBA00022833"/>
    </source>
</evidence>
<dbReference type="EMBL" id="MG571090">
    <property type="protein sequence ID" value="AUT11896.1"/>
    <property type="molecule type" value="Genomic_DNA"/>
</dbReference>
<evidence type="ECO:0000256" key="3">
    <source>
        <dbReference type="ARBA" id="ARBA00022562"/>
    </source>
</evidence>
<keyword evidence="4 18" id="KW-0945">Host-virus interaction</keyword>
<dbReference type="GO" id="GO:0008270">
    <property type="term" value="F:zinc ion binding"/>
    <property type="evidence" value="ECO:0007669"/>
    <property type="project" value="UniProtKB-KW"/>
</dbReference>
<dbReference type="HAMAP" id="MF_04004">
    <property type="entry name" value="PPV_E7"/>
    <property type="match status" value="1"/>
</dbReference>
<reference evidence="20" key="1">
    <citation type="submission" date="2017-11" db="EMBL/GenBank/DDBJ databases">
        <title>Diverse papillomaviruses identified in Weddell seals breeding on Ross ice shelf, Antarctica.</title>
        <authorList>
            <person name="Smeele Z."/>
            <person name="Burns J."/>
            <person name="Kraberger S."/>
            <person name="Fontenele R.S."/>
            <person name="Waits K."/>
            <person name="Stainton D."/>
            <person name="Van Doorsaler K."/>
            <person name="Varsani A."/>
        </authorList>
    </citation>
    <scope>NUCLEOTIDE SEQUENCE [LARGE SCALE GENOMIC DNA]</scope>
    <source>
        <strain evidence="20">13241</strain>
    </source>
</reference>
<keyword evidence="15" id="KW-0922">Interferon antiviral system evasion</keyword>
<dbReference type="PIRSF" id="PIRSF003407">
    <property type="entry name" value="Papvi_E7"/>
    <property type="match status" value="1"/>
</dbReference>
<dbReference type="Proteomes" id="UP000241288">
    <property type="component" value="Segment"/>
</dbReference>
<evidence type="ECO:0000313" key="20">
    <source>
        <dbReference type="EMBL" id="AUT11896.1"/>
    </source>
</evidence>
<keyword evidence="10 18" id="KW-0805">Transcription regulation</keyword>
<keyword evidence="12 18" id="KW-0010">Activator</keyword>
<keyword evidence="7 18" id="KW-0863">Zinc-finger</keyword>
<keyword evidence="2 18" id="KW-0244">Early protein</keyword>
<dbReference type="GO" id="GO:0042025">
    <property type="term" value="C:host cell nucleus"/>
    <property type="evidence" value="ECO:0007669"/>
    <property type="project" value="UniProtKB-SubCell"/>
</dbReference>
<dbReference type="GO" id="GO:0030430">
    <property type="term" value="C:host cell cytoplasm"/>
    <property type="evidence" value="ECO:0007669"/>
    <property type="project" value="UniProtKB-SubCell"/>
</dbReference>
<keyword evidence="11 18" id="KW-0238">DNA-binding</keyword>
<comment type="caution">
    <text evidence="18">Lacks conserved residue(s) required for the propagation of feature annotation.</text>
</comment>
<dbReference type="GO" id="GO:0003700">
    <property type="term" value="F:DNA-binding transcription factor activity"/>
    <property type="evidence" value="ECO:0007669"/>
    <property type="project" value="UniProtKB-UniRule"/>
</dbReference>
<gene>
    <name evidence="18" type="primary">E7</name>
</gene>
<dbReference type="GO" id="GO:0006351">
    <property type="term" value="P:DNA-templated transcription"/>
    <property type="evidence" value="ECO:0007669"/>
    <property type="project" value="UniProtKB-UniRule"/>
</dbReference>
<evidence type="ECO:0000256" key="15">
    <source>
        <dbReference type="ARBA" id="ARBA00023258"/>
    </source>
</evidence>
<keyword evidence="14 18" id="KW-1035">Host cytoplasm</keyword>
<comment type="function">
    <text evidence="18">Plays a role in viral genome replication by driving entry of quiescent cells into the cell cycle. Stimulation of progression from G1 to S phase allows the virus to efficiently use the cellular DNA replicating machinery to achieve viral genome replication. E7 protein has both transforming and trans-activating activities. Induces the disassembly of the E2F1 transcription factor from RB1, with subsequent transcriptional activation of E2F1-regulated S-phase genes. Interferes with host histone deacetylation mediated by HDAC1 and HDAC2, leading to transcription activation. Plays also a role in the inhibition of both antiviral and antiproliferative functions of host interferon alpha. Interaction with host TMEM173/STING impairs the ability of TMEM173/STING to sense cytosolic DNA and promote the production of type I interferon (IFN-alpha and IFN-beta).</text>
</comment>
<comment type="domain">
    <text evidence="18">The E7 terminal domain is an intrinsically disordered domain, whose flexibility and conformational transitions confer target adaptability to the oncoprotein. It allows adaptation to a variety of protein targets and exposes the PEST degradation sequence that regulates its turnover in the cell.</text>
</comment>
<keyword evidence="8 18" id="KW-1114">Inhibition of host interferon signaling pathway by virus</keyword>
<evidence type="ECO:0000256" key="10">
    <source>
        <dbReference type="ARBA" id="ARBA00023015"/>
    </source>
</evidence>
<name>A0A2I8B2N4_9PAPI</name>
<evidence type="ECO:0000256" key="5">
    <source>
        <dbReference type="ARBA" id="ARBA00022632"/>
    </source>
</evidence>
<evidence type="ECO:0000256" key="12">
    <source>
        <dbReference type="ARBA" id="ARBA00023159"/>
    </source>
</evidence>
<evidence type="ECO:0000256" key="11">
    <source>
        <dbReference type="ARBA" id="ARBA00023125"/>
    </source>
</evidence>
<comment type="PTM">
    <text evidence="18">Highly phosphorylated.</text>
</comment>
<comment type="function">
    <text evidence="19">E7 protein has both transforming and trans-activating activities.</text>
</comment>
<sequence>MHGEKATLRDIVLEEQPDAVDLVCYEQMPPQEEERPGTVTYPYRVATDCGICKRTVRCVCLAEESDVRIFQELLCGTFCFVCQSCARKQHFNYGG</sequence>
<dbReference type="GO" id="GO:0039645">
    <property type="term" value="P:symbiont-mediated perturbation of host cell cycle G1/S transition checkpoint"/>
    <property type="evidence" value="ECO:0007669"/>
    <property type="project" value="UniProtKB-UniRule"/>
</dbReference>
<evidence type="ECO:0000256" key="1">
    <source>
        <dbReference type="ARBA" id="ARBA00022504"/>
    </source>
</evidence>
<dbReference type="GO" id="GO:0003677">
    <property type="term" value="F:DNA binding"/>
    <property type="evidence" value="ECO:0007669"/>
    <property type="project" value="UniProtKB-UniRule"/>
</dbReference>
<evidence type="ECO:0000256" key="8">
    <source>
        <dbReference type="ARBA" id="ARBA00022830"/>
    </source>
</evidence>
<proteinExistence type="inferred from homology"/>
<keyword evidence="16 18" id="KW-0899">Viral immunoevasion</keyword>
<dbReference type="GO" id="GO:0052170">
    <property type="term" value="P:symbiont-mediated suppression of host innate immune response"/>
    <property type="evidence" value="ECO:0007669"/>
    <property type="project" value="UniProtKB-KW"/>
</dbReference>
<dbReference type="GO" id="GO:0039502">
    <property type="term" value="P:symbiont-mediated suppression of host type I interferon-mediated signaling pathway"/>
    <property type="evidence" value="ECO:0007669"/>
    <property type="project" value="UniProtKB-UniRule"/>
</dbReference>